<organism evidence="3 4">
    <name type="scientific">Siminovitchia fordii</name>
    <dbReference type="NCBI Taxonomy" id="254759"/>
    <lineage>
        <taxon>Bacteria</taxon>
        <taxon>Bacillati</taxon>
        <taxon>Bacillota</taxon>
        <taxon>Bacilli</taxon>
        <taxon>Bacillales</taxon>
        <taxon>Bacillaceae</taxon>
        <taxon>Siminovitchia</taxon>
    </lineage>
</organism>
<dbReference type="SUPFAM" id="SSF56349">
    <property type="entry name" value="DNA breaking-rejoining enzymes"/>
    <property type="match status" value="1"/>
</dbReference>
<dbReference type="Gene3D" id="1.10.443.10">
    <property type="entry name" value="Intergrase catalytic core"/>
    <property type="match status" value="1"/>
</dbReference>
<protein>
    <recommendedName>
        <fullName evidence="2">Tyr recombinase domain-containing protein</fullName>
    </recommendedName>
</protein>
<accession>A0ABQ4K6I3</accession>
<sequence>MKNWERFIRCHELKFINIHALRHTSATLLINEGVHATERLGHSDIKMTMNVYEHALKQADVHATAKLDDTLFRTNKVQ</sequence>
<dbReference type="Proteomes" id="UP000680279">
    <property type="component" value="Unassembled WGS sequence"/>
</dbReference>
<keyword evidence="1" id="KW-0233">DNA recombination</keyword>
<feature type="domain" description="Tyr recombinase" evidence="2">
    <location>
        <begin position="15"/>
        <end position="58"/>
    </location>
</feature>
<dbReference type="EMBL" id="BOQT01000005">
    <property type="protein sequence ID" value="GIN20615.1"/>
    <property type="molecule type" value="Genomic_DNA"/>
</dbReference>
<evidence type="ECO:0000259" key="2">
    <source>
        <dbReference type="Pfam" id="PF00589"/>
    </source>
</evidence>
<name>A0ABQ4K6I3_9BACI</name>
<dbReference type="InterPro" id="IPR011010">
    <property type="entry name" value="DNA_brk_join_enz"/>
</dbReference>
<evidence type="ECO:0000313" key="4">
    <source>
        <dbReference type="Proteomes" id="UP000680279"/>
    </source>
</evidence>
<dbReference type="InterPro" id="IPR013762">
    <property type="entry name" value="Integrase-like_cat_sf"/>
</dbReference>
<evidence type="ECO:0000256" key="1">
    <source>
        <dbReference type="ARBA" id="ARBA00023172"/>
    </source>
</evidence>
<evidence type="ECO:0000313" key="3">
    <source>
        <dbReference type="EMBL" id="GIN20615.1"/>
    </source>
</evidence>
<comment type="caution">
    <text evidence="3">The sequence shown here is derived from an EMBL/GenBank/DDBJ whole genome shotgun (WGS) entry which is preliminary data.</text>
</comment>
<dbReference type="Pfam" id="PF00589">
    <property type="entry name" value="Phage_integrase"/>
    <property type="match status" value="1"/>
</dbReference>
<proteinExistence type="predicted"/>
<keyword evidence="4" id="KW-1185">Reference proteome</keyword>
<reference evidence="3 4" key="1">
    <citation type="submission" date="2021-03" db="EMBL/GenBank/DDBJ databases">
        <title>Antimicrobial resistance genes in bacteria isolated from Japanese honey, and their potential for conferring macrolide and lincosamide resistance in the American foulbrood pathogen Paenibacillus larvae.</title>
        <authorList>
            <person name="Okamoto M."/>
            <person name="Kumagai M."/>
            <person name="Kanamori H."/>
            <person name="Takamatsu D."/>
        </authorList>
    </citation>
    <scope>NUCLEOTIDE SEQUENCE [LARGE SCALE GENOMIC DNA]</scope>
    <source>
        <strain evidence="3 4">J1TS3</strain>
    </source>
</reference>
<dbReference type="InterPro" id="IPR002104">
    <property type="entry name" value="Integrase_catalytic"/>
</dbReference>
<gene>
    <name evidence="3" type="ORF">J1TS3_17490</name>
</gene>